<sequence>MGSVAKAGYFGARDPEEKQSQKRNKQSVLAERAWEVSLGRYGANLEKQAGKAHSDSSGFTAFTRRPLGH</sequence>
<gene>
    <name evidence="2" type="ORF">PG996_002131</name>
</gene>
<feature type="region of interest" description="Disordered" evidence="1">
    <location>
        <begin position="1"/>
        <end position="28"/>
    </location>
</feature>
<keyword evidence="3" id="KW-1185">Reference proteome</keyword>
<evidence type="ECO:0000313" key="3">
    <source>
        <dbReference type="Proteomes" id="UP001446871"/>
    </source>
</evidence>
<feature type="region of interest" description="Disordered" evidence="1">
    <location>
        <begin position="48"/>
        <end position="69"/>
    </location>
</feature>
<proteinExistence type="predicted"/>
<dbReference type="Proteomes" id="UP001446871">
    <property type="component" value="Unassembled WGS sequence"/>
</dbReference>
<evidence type="ECO:0000313" key="2">
    <source>
        <dbReference type="EMBL" id="KAK8083350.1"/>
    </source>
</evidence>
<reference evidence="2 3" key="1">
    <citation type="submission" date="2023-01" db="EMBL/GenBank/DDBJ databases">
        <title>Analysis of 21 Apiospora genomes using comparative genomics revels a genus with tremendous synthesis potential of carbohydrate active enzymes and secondary metabolites.</title>
        <authorList>
            <person name="Sorensen T."/>
        </authorList>
    </citation>
    <scope>NUCLEOTIDE SEQUENCE [LARGE SCALE GENOMIC DNA]</scope>
    <source>
        <strain evidence="2 3">CBS 83171</strain>
    </source>
</reference>
<name>A0ABR1WIL8_9PEZI</name>
<organism evidence="2 3">
    <name type="scientific">Apiospora saccharicola</name>
    <dbReference type="NCBI Taxonomy" id="335842"/>
    <lineage>
        <taxon>Eukaryota</taxon>
        <taxon>Fungi</taxon>
        <taxon>Dikarya</taxon>
        <taxon>Ascomycota</taxon>
        <taxon>Pezizomycotina</taxon>
        <taxon>Sordariomycetes</taxon>
        <taxon>Xylariomycetidae</taxon>
        <taxon>Amphisphaeriales</taxon>
        <taxon>Apiosporaceae</taxon>
        <taxon>Apiospora</taxon>
    </lineage>
</organism>
<comment type="caution">
    <text evidence="2">The sequence shown here is derived from an EMBL/GenBank/DDBJ whole genome shotgun (WGS) entry which is preliminary data.</text>
</comment>
<evidence type="ECO:0000256" key="1">
    <source>
        <dbReference type="SAM" id="MobiDB-lite"/>
    </source>
</evidence>
<protein>
    <submittedName>
        <fullName evidence="2">Uncharacterized protein</fullName>
    </submittedName>
</protein>
<dbReference type="EMBL" id="JAQQWM010000001">
    <property type="protein sequence ID" value="KAK8083350.1"/>
    <property type="molecule type" value="Genomic_DNA"/>
</dbReference>
<accession>A0ABR1WIL8</accession>